<comment type="subunit">
    <text evidence="9">Monomer.</text>
</comment>
<keyword evidence="5 9" id="KW-0067">ATP-binding</keyword>
<comment type="function">
    <text evidence="9">Catalyzes the phosphorylation of pyrimidine nucleoside monophosphates at the expense of ATP. Plays an important role in de novo pyrimidine nucleotide biosynthesis. Has preference for UMP and dUMP as phosphate acceptors, but can also use CMP, dCMP and AMP.</text>
</comment>
<feature type="binding site" evidence="9">
    <location>
        <position position="186"/>
    </location>
    <ligand>
        <name>a ribonucleoside 5'-phosphate</name>
        <dbReference type="ChEBI" id="CHEBI:58043"/>
    </ligand>
</feature>
<comment type="cofactor">
    <cofactor evidence="9">
        <name>Mg(2+)</name>
        <dbReference type="ChEBI" id="CHEBI:18420"/>
    </cofactor>
    <text evidence="9">Binds 1 Mg(2+) ion per monomer.</text>
</comment>
<dbReference type="PRINTS" id="PR00094">
    <property type="entry name" value="ADENYLTKNASE"/>
</dbReference>
<evidence type="ECO:0000256" key="2">
    <source>
        <dbReference type="ARBA" id="ARBA00022679"/>
    </source>
</evidence>
<dbReference type="InterPro" id="IPR033690">
    <property type="entry name" value="Adenylat_kinase_CS"/>
</dbReference>
<keyword evidence="3 9" id="KW-0547">Nucleotide-binding</keyword>
<gene>
    <name evidence="9" type="primary">URA6</name>
    <name evidence="10" type="ORF">TRICI_003812</name>
</gene>
<dbReference type="GO" id="GO:0005737">
    <property type="term" value="C:cytoplasm"/>
    <property type="evidence" value="ECO:0007669"/>
    <property type="project" value="UniProtKB-SubCell"/>
</dbReference>
<comment type="domain">
    <text evidence="9">Consists of three domains, a large central CORE domain and two small peripheral domains, NMPbind and LID, which undergo movements during catalysis. The LID domain closes over the site of phosphoryl transfer upon ATP binding. Assembling and dissambling the active center during each catalytic cycle provides an effective means to prevent ATP hydrolysis.</text>
</comment>
<dbReference type="GO" id="GO:0005634">
    <property type="term" value="C:nucleus"/>
    <property type="evidence" value="ECO:0007669"/>
    <property type="project" value="UniProtKB-SubCell"/>
</dbReference>
<feature type="binding site" evidence="9">
    <location>
        <position position="234"/>
    </location>
    <ligand>
        <name>a ribonucleoside 5'-phosphate</name>
        <dbReference type="ChEBI" id="CHEBI:58043"/>
    </ligand>
</feature>
<keyword evidence="11" id="KW-1185">Reference proteome</keyword>
<feature type="binding site" evidence="9">
    <location>
        <position position="217"/>
    </location>
    <ligand>
        <name>ATP</name>
        <dbReference type="ChEBI" id="CHEBI:30616"/>
    </ligand>
</feature>
<dbReference type="NCBIfam" id="TIGR01359">
    <property type="entry name" value="UMP_CMP_kin_fam"/>
    <property type="match status" value="1"/>
</dbReference>
<sequence>MFALRRQLLRPARGTLNALSRRAYSAGRQEPPKMRYFALVAVLGSGAFVLAANSLDRKKPKTEITEEEYEREKQRNKLKYKQGAFGSDEVSVVFVLGGPGAGKGTQCANIVNDFGFVHLSAGDLLREEQKNPDSKYGELIASYIREGKIVPQEITIALLQKAMKQAIADKGITKFLVDGFPRKMDQAIKFEDEVAVSKFTLFFECPEQVMLKRLLERGKSSGRTDDNAESIKKRFRTFEETSMPVVKYFETADKVEKVHCDQPKDKVYQQVRDIFIRKGLDK</sequence>
<feature type="binding site" evidence="9">
    <location>
        <position position="262"/>
    </location>
    <ligand>
        <name>ATP</name>
        <dbReference type="ChEBI" id="CHEBI:30616"/>
    </ligand>
</feature>
<dbReference type="PROSITE" id="PS00113">
    <property type="entry name" value="ADENYLATE_KINASE"/>
    <property type="match status" value="1"/>
</dbReference>
<feature type="binding site" evidence="9">
    <location>
        <position position="223"/>
    </location>
    <ligand>
        <name>a ribonucleoside 5'-phosphate</name>
        <dbReference type="ChEBI" id="CHEBI:58043"/>
    </ligand>
</feature>
<dbReference type="AlphaFoldDB" id="A0A642V2W9"/>
<evidence type="ECO:0000256" key="3">
    <source>
        <dbReference type="ARBA" id="ARBA00022741"/>
    </source>
</evidence>
<dbReference type="InterPro" id="IPR000850">
    <property type="entry name" value="Adenylat/UMP-CMP_kin"/>
</dbReference>
<dbReference type="GO" id="GO:0006221">
    <property type="term" value="P:pyrimidine nucleotide biosynthetic process"/>
    <property type="evidence" value="ECO:0007669"/>
    <property type="project" value="UniProtKB-UniRule"/>
</dbReference>
<dbReference type="InterPro" id="IPR027417">
    <property type="entry name" value="P-loop_NTPase"/>
</dbReference>
<dbReference type="GO" id="GO:0016776">
    <property type="term" value="F:phosphotransferase activity, phosphate group as acceptor"/>
    <property type="evidence" value="ECO:0007669"/>
    <property type="project" value="InterPro"/>
</dbReference>
<feature type="binding site" evidence="9">
    <location>
        <begin position="179"/>
        <end position="182"/>
    </location>
    <ligand>
        <name>a ribonucleoside 5'-phosphate</name>
        <dbReference type="ChEBI" id="CHEBI:58043"/>
    </ligand>
</feature>
<dbReference type="GO" id="GO:0009123">
    <property type="term" value="P:nucleoside monophosphate metabolic process"/>
    <property type="evidence" value="ECO:0007669"/>
    <property type="project" value="UniProtKB-ARBA"/>
</dbReference>
<keyword evidence="6 9" id="KW-0665">Pyrimidine biosynthesis</keyword>
<feature type="region of interest" description="NMPbind" evidence="9">
    <location>
        <begin position="120"/>
        <end position="150"/>
    </location>
</feature>
<accession>A0A642V2W9</accession>
<dbReference type="PANTHER" id="PTHR23359">
    <property type="entry name" value="NUCLEOTIDE KINASE"/>
    <property type="match status" value="1"/>
</dbReference>
<protein>
    <recommendedName>
        <fullName evidence="9">Uridylate kinase</fullName>
        <shortName evidence="9">UK</shortName>
        <ecNumber evidence="9">2.7.4.14</ecNumber>
    </recommendedName>
    <alternativeName>
        <fullName evidence="9">ATP:UMP phosphotransferase</fullName>
    </alternativeName>
    <alternativeName>
        <fullName evidence="9">Deoxycytidylate kinase</fullName>
        <shortName evidence="9">CK</shortName>
        <shortName evidence="9">dCMP kinase</shortName>
    </alternativeName>
    <alternativeName>
        <fullName evidence="9">Uridine monophosphate kinase</fullName>
        <shortName evidence="9">UMP kinase</shortName>
        <shortName evidence="9">UMPK</shortName>
    </alternativeName>
</protein>
<dbReference type="SUPFAM" id="SSF52540">
    <property type="entry name" value="P-loop containing nucleoside triphosphate hydrolases"/>
    <property type="match status" value="1"/>
</dbReference>
<feature type="binding site" evidence="9">
    <location>
        <position position="126"/>
    </location>
    <ligand>
        <name>a ribonucleoside 5'-phosphate</name>
        <dbReference type="ChEBI" id="CHEBI:58043"/>
    </ligand>
</feature>
<dbReference type="Pfam" id="PF00406">
    <property type="entry name" value="ADK"/>
    <property type="match status" value="1"/>
</dbReference>
<organism evidence="10 11">
    <name type="scientific">Trichomonascus ciferrii</name>
    <dbReference type="NCBI Taxonomy" id="44093"/>
    <lineage>
        <taxon>Eukaryota</taxon>
        <taxon>Fungi</taxon>
        <taxon>Dikarya</taxon>
        <taxon>Ascomycota</taxon>
        <taxon>Saccharomycotina</taxon>
        <taxon>Dipodascomycetes</taxon>
        <taxon>Dipodascales</taxon>
        <taxon>Trichomonascaceae</taxon>
        <taxon>Trichomonascus</taxon>
        <taxon>Trichomonascus ciferrii complex</taxon>
    </lineage>
</organism>
<dbReference type="EC" id="2.7.4.14" evidence="9"/>
<name>A0A642V2W9_9ASCO</name>
<evidence type="ECO:0000256" key="1">
    <source>
        <dbReference type="ARBA" id="ARBA00022490"/>
    </source>
</evidence>
<feature type="region of interest" description="LID" evidence="9">
    <location>
        <begin position="216"/>
        <end position="226"/>
    </location>
</feature>
<feature type="binding site" evidence="9">
    <location>
        <begin position="148"/>
        <end position="150"/>
    </location>
    <ligand>
        <name>a ribonucleoside 5'-phosphate</name>
        <dbReference type="ChEBI" id="CHEBI:58043"/>
    </ligand>
</feature>
<dbReference type="GO" id="GO:0006207">
    <property type="term" value="P:'de novo' pyrimidine nucleobase biosynthetic process"/>
    <property type="evidence" value="ECO:0007669"/>
    <property type="project" value="InterPro"/>
</dbReference>
<proteinExistence type="inferred from homology"/>
<evidence type="ECO:0000313" key="10">
    <source>
        <dbReference type="EMBL" id="KAA8911450.1"/>
    </source>
</evidence>
<evidence type="ECO:0000313" key="11">
    <source>
        <dbReference type="Proteomes" id="UP000761534"/>
    </source>
</evidence>
<keyword evidence="7 9" id="KW-0539">Nucleus</keyword>
<dbReference type="EMBL" id="SWFS01000283">
    <property type="protein sequence ID" value="KAA8911450.1"/>
    <property type="molecule type" value="Genomic_DNA"/>
</dbReference>
<evidence type="ECO:0000256" key="7">
    <source>
        <dbReference type="ARBA" id="ARBA00023242"/>
    </source>
</evidence>
<dbReference type="CDD" id="cd01428">
    <property type="entry name" value="ADK"/>
    <property type="match status" value="1"/>
</dbReference>
<dbReference type="Gene3D" id="3.40.50.300">
    <property type="entry name" value="P-loop containing nucleotide triphosphate hydrolases"/>
    <property type="match status" value="1"/>
</dbReference>
<dbReference type="FunFam" id="3.40.50.300:FF:000315">
    <property type="entry name" value="Adenylate kinase 1"/>
    <property type="match status" value="1"/>
</dbReference>
<evidence type="ECO:0000256" key="6">
    <source>
        <dbReference type="ARBA" id="ARBA00022975"/>
    </source>
</evidence>
<comment type="catalytic activity">
    <reaction evidence="8 9">
        <text>UMP + ATP = UDP + ADP</text>
        <dbReference type="Rhea" id="RHEA:24400"/>
        <dbReference type="ChEBI" id="CHEBI:30616"/>
        <dbReference type="ChEBI" id="CHEBI:57865"/>
        <dbReference type="ChEBI" id="CHEBI:58223"/>
        <dbReference type="ChEBI" id="CHEBI:456216"/>
        <dbReference type="EC" id="2.7.4.14"/>
    </reaction>
</comment>
<keyword evidence="2 9" id="KW-0808">Transferase</keyword>
<keyword evidence="1 9" id="KW-0963">Cytoplasm</keyword>
<comment type="caution">
    <text evidence="10">The sequence shown here is derived from an EMBL/GenBank/DDBJ whole genome shotgun (WGS) entry which is preliminary data.</text>
</comment>
<evidence type="ECO:0000256" key="9">
    <source>
        <dbReference type="HAMAP-Rule" id="MF_03172"/>
    </source>
</evidence>
<dbReference type="HAMAP" id="MF_00235">
    <property type="entry name" value="Adenylate_kinase_Adk"/>
    <property type="match status" value="1"/>
</dbReference>
<evidence type="ECO:0000256" key="8">
    <source>
        <dbReference type="ARBA" id="ARBA00048116"/>
    </source>
</evidence>
<reference evidence="10" key="1">
    <citation type="journal article" date="2019" name="G3 (Bethesda)">
        <title>Genome Assemblies of Two Rare Opportunistic Yeast Pathogens: Diutina rugosa (syn. Candida rugosa) and Trichomonascus ciferrii (syn. Candida ciferrii).</title>
        <authorList>
            <person name="Mixao V."/>
            <person name="Saus E."/>
            <person name="Hansen A.P."/>
            <person name="Lass-Florl C."/>
            <person name="Gabaldon T."/>
        </authorList>
    </citation>
    <scope>NUCLEOTIDE SEQUENCE</scope>
    <source>
        <strain evidence="10">CBS 4856</strain>
    </source>
</reference>
<comment type="subcellular location">
    <subcellularLocation>
        <location evidence="9">Cytoplasm</location>
    </subcellularLocation>
    <subcellularLocation>
        <location evidence="9">Nucleus</location>
    </subcellularLocation>
    <text evidence="9">Predominantly cytoplasmic.</text>
</comment>
<dbReference type="GO" id="GO:0019205">
    <property type="term" value="F:nucleobase-containing compound kinase activity"/>
    <property type="evidence" value="ECO:0007669"/>
    <property type="project" value="InterPro"/>
</dbReference>
<feature type="binding site" evidence="9">
    <location>
        <begin position="100"/>
        <end position="105"/>
    </location>
    <ligand>
        <name>ATP</name>
        <dbReference type="ChEBI" id="CHEBI:30616"/>
    </ligand>
</feature>
<comment type="similarity">
    <text evidence="9">Belongs to the adenylate kinase family. UMP-CMP kinase subfamily.</text>
</comment>
<dbReference type="Proteomes" id="UP000761534">
    <property type="component" value="Unassembled WGS sequence"/>
</dbReference>
<dbReference type="GO" id="GO:0005524">
    <property type="term" value="F:ATP binding"/>
    <property type="evidence" value="ECO:0007669"/>
    <property type="project" value="UniProtKB-KW"/>
</dbReference>
<dbReference type="OrthoDB" id="442176at2759"/>
<evidence type="ECO:0000256" key="5">
    <source>
        <dbReference type="ARBA" id="ARBA00022840"/>
    </source>
</evidence>
<evidence type="ECO:0000256" key="4">
    <source>
        <dbReference type="ARBA" id="ARBA00022777"/>
    </source>
</evidence>
<dbReference type="InterPro" id="IPR006266">
    <property type="entry name" value="UMP_CMP_kinase"/>
</dbReference>
<dbReference type="HAMAP" id="MF_03172">
    <property type="entry name" value="Adenylate_kinase_UMP_CMP_kin"/>
    <property type="match status" value="1"/>
</dbReference>
<dbReference type="VEuPathDB" id="FungiDB:TRICI_003812"/>
<keyword evidence="4 9" id="KW-0418">Kinase</keyword>